<feature type="region of interest" description="Disordered" evidence="5">
    <location>
        <begin position="39"/>
        <end position="63"/>
    </location>
</feature>
<keyword evidence="3" id="KW-0862">Zinc</keyword>
<dbReference type="InterPro" id="IPR013083">
    <property type="entry name" value="Znf_RING/FYVE/PHD"/>
</dbReference>
<dbReference type="GO" id="GO:0006511">
    <property type="term" value="P:ubiquitin-dependent protein catabolic process"/>
    <property type="evidence" value="ECO:0007669"/>
    <property type="project" value="TreeGrafter"/>
</dbReference>
<evidence type="ECO:0000259" key="6">
    <source>
        <dbReference type="PROSITE" id="PS50089"/>
    </source>
</evidence>
<dbReference type="Proteomes" id="UP000738349">
    <property type="component" value="Unassembled WGS sequence"/>
</dbReference>
<protein>
    <recommendedName>
        <fullName evidence="6">RING-type domain-containing protein</fullName>
    </recommendedName>
</protein>
<sequence length="657" mass="70723">MDPMDYILHNHPRSAAHYEPIHAASGPWMPHPLPSPAYPWQSHGQGVPQSYPHHPLQPGIPIPGSDPFQLPPNGGLPPPVPGYHGGPSQDAFVGAMPTRHFHHSPHRFSAPPGNLTVPGNHFGPHGNVNDGAFANQGPGGRSLGFQPPVGMGIPPAGNNSDPHSLPRPPFSLNEVSANSYSHSSHQLWVPPAPSLGPFNPTQTRRTHFPSSSASSRPHREVNSPNRPSQSTSSSRRPHPRSRRSMSARFLASDLSRDEEDDELGRQLFLDHLIQSSAEPTTASMDHNSVDNVLVRQIQLVRGAVSSKMVASKMTIRSLQSVDIDDLPETEKTCVICYNDYGVETPEGINEAPLRLPNCKHIFGDHCIKKWLEDSDSCPYCRDKLHAEPKQHGSSARAFMNMMRMRAGNIPPGTSPDEVVRRALSMSPADAEALRSRPTSLGGRRLPPDDVAEQQRRTRPRHSNFETRIPSTASQSVSFEAQSTSGPSPSGPDSSAATHFARTSQRSVASQAPTPGQRRVWPVAAARAPTRNPSSVSQQPGPVQPSNSMSPSAPSFFPRAEFRNMMETPDISPTGLARQPSSSSSSSLTSASSVSSSSSSASPSRLPNHSQSSDTVARGGQSDDTNALGLRSNGGNMQGGSGETNQIQAAQNNRNRPW</sequence>
<proteinExistence type="predicted"/>
<dbReference type="AlphaFoldDB" id="A0A9P9FR98"/>
<evidence type="ECO:0000256" key="5">
    <source>
        <dbReference type="SAM" id="MobiDB-lite"/>
    </source>
</evidence>
<keyword evidence="8" id="KW-1185">Reference proteome</keyword>
<evidence type="ECO:0000256" key="2">
    <source>
        <dbReference type="ARBA" id="ARBA00022771"/>
    </source>
</evidence>
<dbReference type="GO" id="GO:0061630">
    <property type="term" value="F:ubiquitin protein ligase activity"/>
    <property type="evidence" value="ECO:0007669"/>
    <property type="project" value="TreeGrafter"/>
</dbReference>
<dbReference type="OrthoDB" id="8062037at2759"/>
<dbReference type="SUPFAM" id="SSF57850">
    <property type="entry name" value="RING/U-box"/>
    <property type="match status" value="1"/>
</dbReference>
<feature type="compositionally biased region" description="Basic residues" evidence="5">
    <location>
        <begin position="235"/>
        <end position="245"/>
    </location>
</feature>
<feature type="compositionally biased region" description="Polar residues" evidence="5">
    <location>
        <begin position="531"/>
        <end position="552"/>
    </location>
</feature>
<evidence type="ECO:0000313" key="8">
    <source>
        <dbReference type="Proteomes" id="UP000738349"/>
    </source>
</evidence>
<dbReference type="GO" id="GO:0008270">
    <property type="term" value="F:zinc ion binding"/>
    <property type="evidence" value="ECO:0007669"/>
    <property type="project" value="UniProtKB-KW"/>
</dbReference>
<evidence type="ECO:0000256" key="1">
    <source>
        <dbReference type="ARBA" id="ARBA00022723"/>
    </source>
</evidence>
<feature type="compositionally biased region" description="Low complexity" evidence="5">
    <location>
        <begin position="644"/>
        <end position="657"/>
    </location>
</feature>
<feature type="compositionally biased region" description="Polar residues" evidence="5">
    <location>
        <begin position="604"/>
        <end position="614"/>
    </location>
</feature>
<dbReference type="Gene3D" id="3.30.40.10">
    <property type="entry name" value="Zinc/RING finger domain, C3HC4 (zinc finger)"/>
    <property type="match status" value="1"/>
</dbReference>
<feature type="region of interest" description="Disordered" evidence="5">
    <location>
        <begin position="122"/>
        <end position="178"/>
    </location>
</feature>
<keyword evidence="2 4" id="KW-0863">Zinc-finger</keyword>
<evidence type="ECO:0000256" key="3">
    <source>
        <dbReference type="ARBA" id="ARBA00022833"/>
    </source>
</evidence>
<dbReference type="InterPro" id="IPR001841">
    <property type="entry name" value="Znf_RING"/>
</dbReference>
<organism evidence="7 8">
    <name type="scientific">Dactylonectria macrodidyma</name>
    <dbReference type="NCBI Taxonomy" id="307937"/>
    <lineage>
        <taxon>Eukaryota</taxon>
        <taxon>Fungi</taxon>
        <taxon>Dikarya</taxon>
        <taxon>Ascomycota</taxon>
        <taxon>Pezizomycotina</taxon>
        <taxon>Sordariomycetes</taxon>
        <taxon>Hypocreomycetidae</taxon>
        <taxon>Hypocreales</taxon>
        <taxon>Nectriaceae</taxon>
        <taxon>Dactylonectria</taxon>
    </lineage>
</organism>
<feature type="compositionally biased region" description="Low complexity" evidence="5">
    <location>
        <begin position="223"/>
        <end position="234"/>
    </location>
</feature>
<feature type="compositionally biased region" description="Low complexity" evidence="5">
    <location>
        <begin position="580"/>
        <end position="603"/>
    </location>
</feature>
<dbReference type="Pfam" id="PF13639">
    <property type="entry name" value="zf-RING_2"/>
    <property type="match status" value="1"/>
</dbReference>
<feature type="region of interest" description="Disordered" evidence="5">
    <location>
        <begin position="191"/>
        <end position="257"/>
    </location>
</feature>
<accession>A0A9P9FR98</accession>
<feature type="compositionally biased region" description="Polar residues" evidence="5">
    <location>
        <begin position="199"/>
        <end position="215"/>
    </location>
</feature>
<evidence type="ECO:0000313" key="7">
    <source>
        <dbReference type="EMBL" id="KAH7171146.1"/>
    </source>
</evidence>
<dbReference type="PANTHER" id="PTHR45931:SF3">
    <property type="entry name" value="RING ZINC FINGER-CONTAINING PROTEIN"/>
    <property type="match status" value="1"/>
</dbReference>
<reference evidence="7" key="1">
    <citation type="journal article" date="2021" name="Nat. Commun.">
        <title>Genetic determinants of endophytism in the Arabidopsis root mycobiome.</title>
        <authorList>
            <person name="Mesny F."/>
            <person name="Miyauchi S."/>
            <person name="Thiergart T."/>
            <person name="Pickel B."/>
            <person name="Atanasova L."/>
            <person name="Karlsson M."/>
            <person name="Huettel B."/>
            <person name="Barry K.W."/>
            <person name="Haridas S."/>
            <person name="Chen C."/>
            <person name="Bauer D."/>
            <person name="Andreopoulos W."/>
            <person name="Pangilinan J."/>
            <person name="LaButti K."/>
            <person name="Riley R."/>
            <person name="Lipzen A."/>
            <person name="Clum A."/>
            <person name="Drula E."/>
            <person name="Henrissat B."/>
            <person name="Kohler A."/>
            <person name="Grigoriev I.V."/>
            <person name="Martin F.M."/>
            <person name="Hacquard S."/>
        </authorList>
    </citation>
    <scope>NUCLEOTIDE SEQUENCE</scope>
    <source>
        <strain evidence="7">MPI-CAGE-AT-0147</strain>
    </source>
</reference>
<gene>
    <name evidence="7" type="ORF">EDB81DRAFT_191812</name>
</gene>
<feature type="compositionally biased region" description="Polar residues" evidence="5">
    <location>
        <begin position="468"/>
        <end position="481"/>
    </location>
</feature>
<comment type="caution">
    <text evidence="7">The sequence shown here is derived from an EMBL/GenBank/DDBJ whole genome shotgun (WGS) entry which is preliminary data.</text>
</comment>
<dbReference type="PANTHER" id="PTHR45931">
    <property type="entry name" value="SI:CH211-59O9.10"/>
    <property type="match status" value="1"/>
</dbReference>
<keyword evidence="1" id="KW-0479">Metal-binding</keyword>
<name>A0A9P9FR98_9HYPO</name>
<feature type="compositionally biased region" description="Low complexity" evidence="5">
    <location>
        <begin position="517"/>
        <end position="530"/>
    </location>
</feature>
<feature type="compositionally biased region" description="Polar residues" evidence="5">
    <location>
        <begin position="500"/>
        <end position="513"/>
    </location>
</feature>
<dbReference type="GO" id="GO:0005634">
    <property type="term" value="C:nucleus"/>
    <property type="evidence" value="ECO:0007669"/>
    <property type="project" value="TreeGrafter"/>
</dbReference>
<feature type="compositionally biased region" description="Low complexity" evidence="5">
    <location>
        <begin position="482"/>
        <end position="497"/>
    </location>
</feature>
<dbReference type="PROSITE" id="PS50089">
    <property type="entry name" value="ZF_RING_2"/>
    <property type="match status" value="1"/>
</dbReference>
<dbReference type="SMART" id="SM00184">
    <property type="entry name" value="RING"/>
    <property type="match status" value="1"/>
</dbReference>
<dbReference type="EMBL" id="JAGMUV010000002">
    <property type="protein sequence ID" value="KAH7171146.1"/>
    <property type="molecule type" value="Genomic_DNA"/>
</dbReference>
<feature type="region of interest" description="Disordered" evidence="5">
    <location>
        <begin position="426"/>
        <end position="657"/>
    </location>
</feature>
<dbReference type="InterPro" id="IPR051834">
    <property type="entry name" value="RING_finger_E3_ligase"/>
</dbReference>
<feature type="domain" description="RING-type" evidence="6">
    <location>
        <begin position="333"/>
        <end position="381"/>
    </location>
</feature>
<evidence type="ECO:0000256" key="4">
    <source>
        <dbReference type="PROSITE-ProRule" id="PRU00175"/>
    </source>
</evidence>